<name>A0ABS5J718_9BACT</name>
<keyword evidence="4 8" id="KW-0812">Transmembrane</keyword>
<dbReference type="SUPFAM" id="SSF49464">
    <property type="entry name" value="Carboxypeptidase regulatory domain-like"/>
    <property type="match status" value="1"/>
</dbReference>
<keyword evidence="3 8" id="KW-1134">Transmembrane beta strand</keyword>
<dbReference type="InterPro" id="IPR023996">
    <property type="entry name" value="TonB-dep_OMP_SusC/RagA"/>
</dbReference>
<dbReference type="Pfam" id="PF13715">
    <property type="entry name" value="CarbopepD_reg_2"/>
    <property type="match status" value="1"/>
</dbReference>
<keyword evidence="6 8" id="KW-0472">Membrane</keyword>
<keyword evidence="14" id="KW-1185">Reference proteome</keyword>
<accession>A0ABS5J718</accession>
<dbReference type="InterPro" id="IPR000531">
    <property type="entry name" value="Beta-barrel_TonB"/>
</dbReference>
<protein>
    <submittedName>
        <fullName evidence="13">TonB-dependent receptor</fullName>
    </submittedName>
</protein>
<evidence type="ECO:0000256" key="2">
    <source>
        <dbReference type="ARBA" id="ARBA00022448"/>
    </source>
</evidence>
<evidence type="ECO:0000256" key="10">
    <source>
        <dbReference type="SAM" id="Phobius"/>
    </source>
</evidence>
<evidence type="ECO:0000256" key="7">
    <source>
        <dbReference type="ARBA" id="ARBA00023237"/>
    </source>
</evidence>
<proteinExistence type="inferred from homology"/>
<keyword evidence="13" id="KW-0675">Receptor</keyword>
<dbReference type="RefSeq" id="WP_211976153.1">
    <property type="nucleotide sequence ID" value="NZ_JAGTXB010000019.1"/>
</dbReference>
<keyword evidence="10" id="KW-1133">Transmembrane helix</keyword>
<dbReference type="InterPro" id="IPR037066">
    <property type="entry name" value="Plug_dom_sf"/>
</dbReference>
<gene>
    <name evidence="13" type="ORF">KE626_27050</name>
</gene>
<dbReference type="EMBL" id="JAGTXB010000019">
    <property type="protein sequence ID" value="MBS0031014.1"/>
    <property type="molecule type" value="Genomic_DNA"/>
</dbReference>
<evidence type="ECO:0000256" key="5">
    <source>
        <dbReference type="ARBA" id="ARBA00023077"/>
    </source>
</evidence>
<evidence type="ECO:0000259" key="11">
    <source>
        <dbReference type="Pfam" id="PF00593"/>
    </source>
</evidence>
<feature type="transmembrane region" description="Helical" evidence="10">
    <location>
        <begin position="21"/>
        <end position="40"/>
    </location>
</feature>
<evidence type="ECO:0000256" key="8">
    <source>
        <dbReference type="PROSITE-ProRule" id="PRU01360"/>
    </source>
</evidence>
<dbReference type="SUPFAM" id="SSF56935">
    <property type="entry name" value="Porins"/>
    <property type="match status" value="1"/>
</dbReference>
<sequence>MKKTENFKNSRNIPQLSINRVVAMILFSACLFAWPILLAAQDKTIHGRVTTERNDPVPGASVVLKGTNKGQVTNGNGEFVITATKGAVLVISSIGYANKEITVEDDTRINVQLSPAAKDVGEIVVVGYGTQKKKDLTGAVASVNLESLREAPNTNIGQFLQGTVPGLNVGIATVAGGTPPISIRGRVTLNGNQNVLMILDGIQYTGSLSYINPDDIATIDVLKDASSTAVYGAQAANGVILITSRKGKINQQPRIAFSTSYTSQYPTIGKLKPYDREGYLNYLKEAFYDKAYLAPDYTTPNPDFKIEDVADNSIRNGQGGLLPNNYDWFGEGTNTGTISETNLSISGGGDRVTYLVSGSLVDQKGFIVNDKFKRKSIRANIETRPLSWWKVGLLSSAAFINQDGAEPSFGSLQRMTPLIVPYDTAGKLIPFPMNTLEPNPFTTYHVDDYDRTNYFFANIYTDIDFPFLEGLNYRMNFGNNYRLSKHFFSSIYDAGQTGRAYKEFQDYYDYTFDNILTYSKKFGDHDITATLLYGAVGRKFNSTFSEARGFPRLTLSYNNLSQGTNQFAQSDAWEENLAYQMARVNYKFKDRYLLTAILRRDGFSGFAKNYKYGTFPVLALGWILSEENFMKGIPAIDYLKLRAGYGINGNQTSRYTSIARVTTNAAYVFGDGGTTAFGQQVSSLGNDNLKWERTKGLNIGVDFNAFNNRLTGTLDYYRNNTYDLLYSVAIPNVTGFGSITTNLGQIRNSGFETSLTYNIIDKKDFKWSATANFSTNKNQIITLTGMDANKDGKEDDLVSSSLFIGKSIKAIYDYQLDGIYQLNDPRIPGFPVGSVRIVDQNKDNDITQQSDRVFLGRQEPAYRVSLFQNFSYKAFTVSLFLNSVQGGRNGYLGNNNPSFFREDNSIRVNNLQGIDFWSPGNPTGKYPRNISGSRAKIEPSMYQDRSFVRLQDVSISYNLATSLLKKFKAQSINLYVSGKNLYTWTNWEGWDPEANDNDGNPMGLVIGGRPVLRGFTVGLNIVY</sequence>
<feature type="domain" description="TonB-dependent receptor plug" evidence="12">
    <location>
        <begin position="132"/>
        <end position="239"/>
    </location>
</feature>
<dbReference type="Gene3D" id="2.60.40.1120">
    <property type="entry name" value="Carboxypeptidase-like, regulatory domain"/>
    <property type="match status" value="1"/>
</dbReference>
<evidence type="ECO:0000259" key="12">
    <source>
        <dbReference type="Pfam" id="PF07715"/>
    </source>
</evidence>
<comment type="caution">
    <text evidence="13">The sequence shown here is derived from an EMBL/GenBank/DDBJ whole genome shotgun (WGS) entry which is preliminary data.</text>
</comment>
<comment type="similarity">
    <text evidence="8 9">Belongs to the TonB-dependent receptor family.</text>
</comment>
<evidence type="ECO:0000313" key="14">
    <source>
        <dbReference type="Proteomes" id="UP000676386"/>
    </source>
</evidence>
<evidence type="ECO:0000256" key="6">
    <source>
        <dbReference type="ARBA" id="ARBA00023136"/>
    </source>
</evidence>
<dbReference type="InterPro" id="IPR036942">
    <property type="entry name" value="Beta-barrel_TonB_sf"/>
</dbReference>
<comment type="subcellular location">
    <subcellularLocation>
        <location evidence="1 8">Cell outer membrane</location>
        <topology evidence="1 8">Multi-pass membrane protein</topology>
    </subcellularLocation>
</comment>
<keyword evidence="2 8" id="KW-0813">Transport</keyword>
<organism evidence="13 14">
    <name type="scientific">Chitinophaga hostae</name>
    <dbReference type="NCBI Taxonomy" id="2831022"/>
    <lineage>
        <taxon>Bacteria</taxon>
        <taxon>Pseudomonadati</taxon>
        <taxon>Bacteroidota</taxon>
        <taxon>Chitinophagia</taxon>
        <taxon>Chitinophagales</taxon>
        <taxon>Chitinophagaceae</taxon>
        <taxon>Chitinophaga</taxon>
    </lineage>
</organism>
<dbReference type="InterPro" id="IPR012910">
    <property type="entry name" value="Plug_dom"/>
</dbReference>
<dbReference type="NCBIfam" id="TIGR04056">
    <property type="entry name" value="OMP_RagA_SusC"/>
    <property type="match status" value="1"/>
</dbReference>
<feature type="domain" description="TonB-dependent receptor-like beta-barrel" evidence="11">
    <location>
        <begin position="441"/>
        <end position="879"/>
    </location>
</feature>
<evidence type="ECO:0000256" key="1">
    <source>
        <dbReference type="ARBA" id="ARBA00004571"/>
    </source>
</evidence>
<reference evidence="13 14" key="1">
    <citation type="submission" date="2021-04" db="EMBL/GenBank/DDBJ databases">
        <title>Chitinophaga sp. nov., isolated from the rhizosphere soil.</title>
        <authorList>
            <person name="He S."/>
        </authorList>
    </citation>
    <scope>NUCLEOTIDE SEQUENCE [LARGE SCALE GENOMIC DNA]</scope>
    <source>
        <strain evidence="13 14">2R12</strain>
    </source>
</reference>
<dbReference type="NCBIfam" id="TIGR04057">
    <property type="entry name" value="SusC_RagA_signa"/>
    <property type="match status" value="1"/>
</dbReference>
<dbReference type="Gene3D" id="2.170.130.10">
    <property type="entry name" value="TonB-dependent receptor, plug domain"/>
    <property type="match status" value="1"/>
</dbReference>
<keyword evidence="5 9" id="KW-0798">TonB box</keyword>
<evidence type="ECO:0000313" key="13">
    <source>
        <dbReference type="EMBL" id="MBS0031014.1"/>
    </source>
</evidence>
<dbReference type="PROSITE" id="PS52016">
    <property type="entry name" value="TONB_DEPENDENT_REC_3"/>
    <property type="match status" value="1"/>
</dbReference>
<dbReference type="InterPro" id="IPR008969">
    <property type="entry name" value="CarboxyPept-like_regulatory"/>
</dbReference>
<dbReference type="Pfam" id="PF00593">
    <property type="entry name" value="TonB_dep_Rec_b-barrel"/>
    <property type="match status" value="1"/>
</dbReference>
<dbReference type="Proteomes" id="UP000676386">
    <property type="component" value="Unassembled WGS sequence"/>
</dbReference>
<dbReference type="InterPro" id="IPR023997">
    <property type="entry name" value="TonB-dep_OMP_SusC/RagA_CS"/>
</dbReference>
<evidence type="ECO:0000256" key="9">
    <source>
        <dbReference type="RuleBase" id="RU003357"/>
    </source>
</evidence>
<keyword evidence="7 8" id="KW-0998">Cell outer membrane</keyword>
<evidence type="ECO:0000256" key="4">
    <source>
        <dbReference type="ARBA" id="ARBA00022692"/>
    </source>
</evidence>
<evidence type="ECO:0000256" key="3">
    <source>
        <dbReference type="ARBA" id="ARBA00022452"/>
    </source>
</evidence>
<dbReference type="Gene3D" id="2.40.170.20">
    <property type="entry name" value="TonB-dependent receptor, beta-barrel domain"/>
    <property type="match status" value="1"/>
</dbReference>
<dbReference type="Pfam" id="PF07715">
    <property type="entry name" value="Plug"/>
    <property type="match status" value="1"/>
</dbReference>
<dbReference type="InterPro" id="IPR039426">
    <property type="entry name" value="TonB-dep_rcpt-like"/>
</dbReference>